<dbReference type="Pfam" id="PF22399">
    <property type="entry name" value="DUF6979"/>
    <property type="match status" value="1"/>
</dbReference>
<dbReference type="HOGENOM" id="CLU_130801_1_0_6"/>
<accession>R4YTG0</accession>
<reference evidence="1 2" key="1">
    <citation type="journal article" date="2013" name="Nat. Commun.">
        <title>Genome sequence and functional genomic analysis of the oil-degrading bacterium Oleispira antarctica.</title>
        <authorList>
            <person name="Kube M."/>
            <person name="Chernikova T.N."/>
            <person name="Al-Ramahi Y."/>
            <person name="Beloqui A."/>
            <person name="Lopez-Cortez N."/>
            <person name="Guazzaroni M.E."/>
            <person name="Heipieper H.J."/>
            <person name="Klages S."/>
            <person name="Kotsyurbenko O.R."/>
            <person name="Langer I."/>
            <person name="Nechitaylo T.Y."/>
            <person name="Lunsdorf H."/>
            <person name="Fernandez M."/>
            <person name="Juarez S."/>
            <person name="Ciordia S."/>
            <person name="Singer A."/>
            <person name="Kagan O."/>
            <person name="Egorova O."/>
            <person name="Petit P.A."/>
            <person name="Stogios P."/>
            <person name="Kim Y."/>
            <person name="Tchigvintsev A."/>
            <person name="Flick R."/>
            <person name="Denaro R."/>
            <person name="Genovese M."/>
            <person name="Albar J.P."/>
            <person name="Reva O.N."/>
            <person name="Martinez-Gomariz M."/>
            <person name="Tran H."/>
            <person name="Ferrer M."/>
            <person name="Savchenko A."/>
            <person name="Yakunin A.F."/>
            <person name="Yakimov M.M."/>
            <person name="Golyshina O.V."/>
            <person name="Reinhardt R."/>
            <person name="Golyshin P.N."/>
        </authorList>
    </citation>
    <scope>NUCLEOTIDE SEQUENCE [LARGE SCALE GENOMIC DNA]</scope>
</reference>
<sequence length="122" mass="13533">MSKYSEIALRAVELVKNGNLDSPVDAWLDASFIYYPTSKSSREKGCPKSSFLGLCEEGRVVGIKSGAYTKSKLNKLYALKAISLLSSNGNLTEKELWAKISDKKYNQQMHVVLALYKAGHIQ</sequence>
<dbReference type="KEGG" id="oai:OLEAN_C16130"/>
<organism evidence="1 2">
    <name type="scientific">Oleispira antarctica RB-8</name>
    <dbReference type="NCBI Taxonomy" id="698738"/>
    <lineage>
        <taxon>Bacteria</taxon>
        <taxon>Pseudomonadati</taxon>
        <taxon>Pseudomonadota</taxon>
        <taxon>Gammaproteobacteria</taxon>
        <taxon>Oceanospirillales</taxon>
        <taxon>Oceanospirillaceae</taxon>
        <taxon>Oleispira</taxon>
    </lineage>
</organism>
<keyword evidence="2" id="KW-1185">Reference proteome</keyword>
<dbReference type="OrthoDB" id="5586840at2"/>
<dbReference type="Proteomes" id="UP000032749">
    <property type="component" value="Chromosome"/>
</dbReference>
<protein>
    <submittedName>
        <fullName evidence="1">Uncharacterized protein</fullName>
    </submittedName>
</protein>
<evidence type="ECO:0000313" key="1">
    <source>
        <dbReference type="EMBL" id="CCK75789.1"/>
    </source>
</evidence>
<proteinExistence type="predicted"/>
<dbReference type="InterPro" id="IPR053917">
    <property type="entry name" value="DUF6979"/>
</dbReference>
<dbReference type="AlphaFoldDB" id="R4YTG0"/>
<dbReference type="EMBL" id="FO203512">
    <property type="protein sequence ID" value="CCK75789.1"/>
    <property type="molecule type" value="Genomic_DNA"/>
</dbReference>
<evidence type="ECO:0000313" key="2">
    <source>
        <dbReference type="Proteomes" id="UP000032749"/>
    </source>
</evidence>
<dbReference type="STRING" id="698738.OLEAN_C16130"/>
<gene>
    <name evidence="1" type="ORF">OLEAN_C16130</name>
</gene>
<name>R4YTG0_OLEAN</name>